<feature type="active site" description="Charge relay system" evidence="6">
    <location>
        <position position="200"/>
    </location>
</feature>
<dbReference type="SUPFAM" id="SSF141986">
    <property type="entry name" value="LD-carboxypeptidase A C-terminal domain-like"/>
    <property type="match status" value="1"/>
</dbReference>
<name>A0A1L9AUE1_9BACT</name>
<gene>
    <name evidence="9" type="ORF">BON30_47605</name>
</gene>
<evidence type="ECO:0000256" key="6">
    <source>
        <dbReference type="PIRSR" id="PIRSR028757-1"/>
    </source>
</evidence>
<dbReference type="Proteomes" id="UP000182229">
    <property type="component" value="Unassembled WGS sequence"/>
</dbReference>
<dbReference type="RefSeq" id="WP_071905315.1">
    <property type="nucleotide sequence ID" value="NZ_MPIN01000031.1"/>
</dbReference>
<dbReference type="Pfam" id="PF17676">
    <property type="entry name" value="Peptidase_S66C"/>
    <property type="match status" value="1"/>
</dbReference>
<dbReference type="GO" id="GO:0006508">
    <property type="term" value="P:proteolysis"/>
    <property type="evidence" value="ECO:0007669"/>
    <property type="project" value="UniProtKB-KW"/>
</dbReference>
<keyword evidence="4" id="KW-0378">Hydrolase</keyword>
<evidence type="ECO:0000259" key="7">
    <source>
        <dbReference type="Pfam" id="PF02016"/>
    </source>
</evidence>
<dbReference type="GO" id="GO:0004180">
    <property type="term" value="F:carboxypeptidase activity"/>
    <property type="evidence" value="ECO:0007669"/>
    <property type="project" value="UniProtKB-KW"/>
</dbReference>
<dbReference type="InterPro" id="IPR040921">
    <property type="entry name" value="Peptidase_S66C"/>
</dbReference>
<dbReference type="STRING" id="83449.BON30_47605"/>
<feature type="domain" description="LD-carboxypeptidase N-terminal" evidence="7">
    <location>
        <begin position="15"/>
        <end position="127"/>
    </location>
</feature>
<evidence type="ECO:0000313" key="10">
    <source>
        <dbReference type="Proteomes" id="UP000182229"/>
    </source>
</evidence>
<comment type="caution">
    <text evidence="9">The sequence shown here is derived from an EMBL/GenBank/DDBJ whole genome shotgun (WGS) entry which is preliminary data.</text>
</comment>
<keyword evidence="2 9" id="KW-0121">Carboxypeptidase</keyword>
<dbReference type="EMBL" id="MPIN01000031">
    <property type="protein sequence ID" value="OJH33627.1"/>
    <property type="molecule type" value="Genomic_DNA"/>
</dbReference>
<dbReference type="InterPro" id="IPR029062">
    <property type="entry name" value="Class_I_gatase-like"/>
</dbReference>
<evidence type="ECO:0000256" key="3">
    <source>
        <dbReference type="ARBA" id="ARBA00022670"/>
    </source>
</evidence>
<evidence type="ECO:0000256" key="1">
    <source>
        <dbReference type="ARBA" id="ARBA00010233"/>
    </source>
</evidence>
<feature type="active site" description="Nucleophile" evidence="6">
    <location>
        <position position="108"/>
    </location>
</feature>
<dbReference type="InterPro" id="IPR040449">
    <property type="entry name" value="Peptidase_S66_N"/>
</dbReference>
<dbReference type="InterPro" id="IPR003507">
    <property type="entry name" value="S66_fam"/>
</dbReference>
<dbReference type="CDD" id="cd07025">
    <property type="entry name" value="Peptidase_S66"/>
    <property type="match status" value="1"/>
</dbReference>
<dbReference type="InterPro" id="IPR027478">
    <property type="entry name" value="LdcA_N"/>
</dbReference>
<comment type="similarity">
    <text evidence="1">Belongs to the peptidase S66 family.</text>
</comment>
<reference evidence="9 10" key="2">
    <citation type="submission" date="2016-12" db="EMBL/GenBank/DDBJ databases">
        <title>Draft Genome Sequence of Cystobacter ferrugineus Strain Cbfe23.</title>
        <authorList>
            <person name="Akbar S."/>
            <person name="Dowd S.E."/>
            <person name="Stevens D.C."/>
        </authorList>
    </citation>
    <scope>NUCLEOTIDE SEQUENCE [LARGE SCALE GENOMIC DNA]</scope>
    <source>
        <strain evidence="9 10">Cbfe23</strain>
    </source>
</reference>
<evidence type="ECO:0000256" key="4">
    <source>
        <dbReference type="ARBA" id="ARBA00022801"/>
    </source>
</evidence>
<protein>
    <submittedName>
        <fullName evidence="9">LD-carboxypeptidase</fullName>
    </submittedName>
</protein>
<feature type="domain" description="LD-carboxypeptidase C-terminal" evidence="8">
    <location>
        <begin position="169"/>
        <end position="283"/>
    </location>
</feature>
<feature type="active site" description="Charge relay system" evidence="6">
    <location>
        <position position="268"/>
    </location>
</feature>
<dbReference type="PANTHER" id="PTHR30237">
    <property type="entry name" value="MURAMOYLTETRAPEPTIDE CARBOXYPEPTIDASE"/>
    <property type="match status" value="1"/>
</dbReference>
<keyword evidence="3" id="KW-0645">Protease</keyword>
<dbReference type="AlphaFoldDB" id="A0A1L9AUE1"/>
<evidence type="ECO:0000256" key="5">
    <source>
        <dbReference type="ARBA" id="ARBA00022825"/>
    </source>
</evidence>
<reference evidence="10" key="1">
    <citation type="submission" date="2016-11" db="EMBL/GenBank/DDBJ databases">
        <authorList>
            <person name="Shukria A."/>
            <person name="Stevens D.C."/>
        </authorList>
    </citation>
    <scope>NUCLEOTIDE SEQUENCE [LARGE SCALE GENOMIC DNA]</scope>
    <source>
        <strain evidence="10">Cbfe23</strain>
    </source>
</reference>
<evidence type="ECO:0000259" key="8">
    <source>
        <dbReference type="Pfam" id="PF17676"/>
    </source>
</evidence>
<organism evidence="9 10">
    <name type="scientific">Cystobacter ferrugineus</name>
    <dbReference type="NCBI Taxonomy" id="83449"/>
    <lineage>
        <taxon>Bacteria</taxon>
        <taxon>Pseudomonadati</taxon>
        <taxon>Myxococcota</taxon>
        <taxon>Myxococcia</taxon>
        <taxon>Myxococcales</taxon>
        <taxon>Cystobacterineae</taxon>
        <taxon>Archangiaceae</taxon>
        <taxon>Cystobacter</taxon>
    </lineage>
</organism>
<dbReference type="Gene3D" id="3.40.50.10740">
    <property type="entry name" value="Class I glutamine amidotransferase-like"/>
    <property type="match status" value="1"/>
</dbReference>
<dbReference type="PANTHER" id="PTHR30237:SF2">
    <property type="entry name" value="MUREIN TETRAPEPTIDE CARBOXYPEPTIDASE"/>
    <property type="match status" value="1"/>
</dbReference>
<dbReference type="Pfam" id="PF02016">
    <property type="entry name" value="Peptidase_S66"/>
    <property type="match status" value="1"/>
</dbReference>
<dbReference type="InterPro" id="IPR027461">
    <property type="entry name" value="Carboxypeptidase_A_C_sf"/>
</dbReference>
<proteinExistence type="inferred from homology"/>
<dbReference type="GO" id="GO:0008236">
    <property type="term" value="F:serine-type peptidase activity"/>
    <property type="evidence" value="ECO:0007669"/>
    <property type="project" value="UniProtKB-KW"/>
</dbReference>
<keyword evidence="10" id="KW-1185">Reference proteome</keyword>
<keyword evidence="5" id="KW-0720">Serine protease</keyword>
<dbReference type="OrthoDB" id="9807329at2"/>
<dbReference type="SUPFAM" id="SSF52317">
    <property type="entry name" value="Class I glutamine amidotransferase-like"/>
    <property type="match status" value="1"/>
</dbReference>
<dbReference type="PIRSF" id="PIRSF028757">
    <property type="entry name" value="LD-carboxypeptidase"/>
    <property type="match status" value="1"/>
</dbReference>
<evidence type="ECO:0000256" key="2">
    <source>
        <dbReference type="ARBA" id="ARBA00022645"/>
    </source>
</evidence>
<dbReference type="Gene3D" id="3.50.30.60">
    <property type="entry name" value="LD-carboxypeptidase A C-terminal domain-like"/>
    <property type="match status" value="1"/>
</dbReference>
<evidence type="ECO:0000313" key="9">
    <source>
        <dbReference type="EMBL" id="OJH33627.1"/>
    </source>
</evidence>
<accession>A0A1L9AUE1</accession>
<sequence length="299" mass="32345">MRWLKPLPLRPRDKVQIVAPAGPFDVQSFEKGLEVIGQRYTPTYRPDLYDAWRYLAGSDARRAKELSGALSDTSSRAIFCARGGYGSMRLLPSLPLKDLAPSALVGFSDMTSLHAVLQAAGRVSIHGPVVTHLGVQPPSVQEYLFRLLESPEPPPPLRGTTLFVPGVVEGPLLGGNLSVFSRLLGTPYLPPLDGAILLLEDVGEKPYRLDRMWTHLRLAGVFERVRGIVLGQFTDCENKDAPYSSADVLRSLAEETGLPCAAGFPIGHDTPNYPVALGTHVRLDAGAALLTFLEGAVQA</sequence>